<gene>
    <name evidence="2" type="primary">betaC1</name>
</gene>
<accession>A0A0A8KA74</accession>
<protein>
    <submittedName>
        <fullName evidence="2">BetaC1 protein</fullName>
    </submittedName>
</protein>
<feature type="domain" description="Cotton leaf-curl disease DNA-betaC1" evidence="1">
    <location>
        <begin position="28"/>
        <end position="144"/>
    </location>
</feature>
<name>A0A0A8KA74_9VIRU</name>
<dbReference type="Pfam" id="PF09593">
    <property type="entry name" value="Pathogen_betaC1"/>
    <property type="match status" value="1"/>
</dbReference>
<reference evidence="2" key="1">
    <citation type="submission" date="2012-11" db="EMBL/GenBank/DDBJ databases">
        <title>Diversity of betasatellite associated with cotton leaf curl disease in Pakistan.</title>
        <authorList>
            <person name="Sadaf A."/>
            <person name="Briddon R."/>
            <person name="Mansoor S."/>
            <person name="Amin I."/>
        </authorList>
    </citation>
    <scope>NUCLEOTIDE SEQUENCE</scope>
</reference>
<proteinExistence type="predicted"/>
<dbReference type="InterPro" id="IPR018583">
    <property type="entry name" value="CLCuD_DNA-betaC1"/>
</dbReference>
<sequence length="144" mass="16850">MTTRVIRLHHHFIPLMDNHIIINHSQMTTSGTNKEGVRFIVDVRIMENMKIFIHMRILSTKSPSLIKYEGIVQYTYEDIHVPFDFNGFEGSIIANFLFAYNGAKIEEIEIEDIIHRLDILVLENPEILGMDVIEPYIFNKKFTV</sequence>
<dbReference type="EMBL" id="HF564603">
    <property type="protein sequence ID" value="CCP29665.1"/>
    <property type="molecule type" value="Genomic_DNA"/>
</dbReference>
<evidence type="ECO:0000259" key="1">
    <source>
        <dbReference type="Pfam" id="PF09593"/>
    </source>
</evidence>
<evidence type="ECO:0000313" key="2">
    <source>
        <dbReference type="EMBL" id="CCP29665.1"/>
    </source>
</evidence>
<organism evidence="2">
    <name type="scientific">Cotton leaf curl Multan betasatellite</name>
    <dbReference type="NCBI Taxonomy" id="306025"/>
    <lineage>
        <taxon>Viruses</taxon>
        <taxon>Viruses incertae sedis</taxon>
        <taxon>Tolecusatellitidae</taxon>
        <taxon>Betasatellite</taxon>
        <taxon>Betasatellite gossypimultanense</taxon>
    </lineage>
</organism>